<dbReference type="PATRIC" id="fig|1666911.3.peg.3537"/>
<dbReference type="Gene3D" id="6.10.340.10">
    <property type="match status" value="1"/>
</dbReference>
<dbReference type="InterPro" id="IPR003660">
    <property type="entry name" value="HAMP_dom"/>
</dbReference>
<dbReference type="SUPFAM" id="SSF55073">
    <property type="entry name" value="Nucleotide cyclase"/>
    <property type="match status" value="1"/>
</dbReference>
<evidence type="ECO:0000259" key="1">
    <source>
        <dbReference type="PROSITE" id="PS50125"/>
    </source>
</evidence>
<dbReference type="GO" id="GO:0016020">
    <property type="term" value="C:membrane"/>
    <property type="evidence" value="ECO:0007669"/>
    <property type="project" value="InterPro"/>
</dbReference>
<dbReference type="EMBL" id="LJZR01000003">
    <property type="protein sequence ID" value="KPQ36982.1"/>
    <property type="molecule type" value="Genomic_DNA"/>
</dbReference>
<dbReference type="SMART" id="SM00044">
    <property type="entry name" value="CYCc"/>
    <property type="match status" value="1"/>
</dbReference>
<evidence type="ECO:0000259" key="2">
    <source>
        <dbReference type="PROSITE" id="PS50885"/>
    </source>
</evidence>
<dbReference type="Pfam" id="PF00211">
    <property type="entry name" value="Guanylate_cyc"/>
    <property type="match status" value="1"/>
</dbReference>
<reference evidence="3 4" key="1">
    <citation type="submission" date="2015-09" db="EMBL/GenBank/DDBJ databases">
        <title>Identification and resolution of microdiversity through metagenomic sequencing of parallel consortia.</title>
        <authorList>
            <person name="Nelson W.C."/>
            <person name="Romine M.F."/>
            <person name="Lindemann S.R."/>
        </authorList>
    </citation>
    <scope>NUCLEOTIDE SEQUENCE [LARGE SCALE GENOMIC DNA]</scope>
    <source>
        <strain evidence="3">Ana</strain>
    </source>
</reference>
<dbReference type="Proteomes" id="UP000050465">
    <property type="component" value="Unassembled WGS sequence"/>
</dbReference>
<dbReference type="InterPro" id="IPR001054">
    <property type="entry name" value="A/G_cyclase"/>
</dbReference>
<organism evidence="3 4">
    <name type="scientific">Phormidesmis priestleyi Ana</name>
    <dbReference type="NCBI Taxonomy" id="1666911"/>
    <lineage>
        <taxon>Bacteria</taxon>
        <taxon>Bacillati</taxon>
        <taxon>Cyanobacteriota</taxon>
        <taxon>Cyanophyceae</taxon>
        <taxon>Leptolyngbyales</taxon>
        <taxon>Leptolyngbyaceae</taxon>
        <taxon>Phormidesmis</taxon>
    </lineage>
</organism>
<evidence type="ECO:0000313" key="3">
    <source>
        <dbReference type="EMBL" id="KPQ36982.1"/>
    </source>
</evidence>
<gene>
    <name evidence="3" type="ORF">HLUCCA11_03435</name>
</gene>
<dbReference type="CDD" id="cd06225">
    <property type="entry name" value="HAMP"/>
    <property type="match status" value="1"/>
</dbReference>
<feature type="domain" description="Guanylate cyclase" evidence="1">
    <location>
        <begin position="532"/>
        <end position="659"/>
    </location>
</feature>
<feature type="domain" description="HAMP" evidence="2">
    <location>
        <begin position="440"/>
        <end position="492"/>
    </location>
</feature>
<dbReference type="SUPFAM" id="SSF158472">
    <property type="entry name" value="HAMP domain-like"/>
    <property type="match status" value="1"/>
</dbReference>
<dbReference type="Gene3D" id="3.30.450.20">
    <property type="entry name" value="PAS domain"/>
    <property type="match status" value="1"/>
</dbReference>
<name>A0A0P8DJL3_9CYAN</name>
<comment type="caution">
    <text evidence="3">The sequence shown here is derived from an EMBL/GenBank/DDBJ whole genome shotgun (WGS) entry which is preliminary data.</text>
</comment>
<protein>
    <submittedName>
        <fullName evidence="3">Adenylate cyclase, family 3 (Some proteins containing HAMP domain)</fullName>
    </submittedName>
</protein>
<dbReference type="GO" id="GO:0009190">
    <property type="term" value="P:cyclic nucleotide biosynthetic process"/>
    <property type="evidence" value="ECO:0007669"/>
    <property type="project" value="InterPro"/>
</dbReference>
<dbReference type="GO" id="GO:0035556">
    <property type="term" value="P:intracellular signal transduction"/>
    <property type="evidence" value="ECO:0007669"/>
    <property type="project" value="InterPro"/>
</dbReference>
<dbReference type="SMART" id="SM00304">
    <property type="entry name" value="HAMP"/>
    <property type="match status" value="1"/>
</dbReference>
<dbReference type="PANTHER" id="PTHR45655">
    <property type="entry name" value="GUANYLATE CYCLASE SOLUBLE SUBUNIT BETA-2"/>
    <property type="match status" value="1"/>
</dbReference>
<dbReference type="Pfam" id="PF00672">
    <property type="entry name" value="HAMP"/>
    <property type="match status" value="1"/>
</dbReference>
<dbReference type="STRING" id="1666911.HLUCCA11_03435"/>
<sequence>MRAFNRLSIQSKLMTMLLAVSISSISVIAYEGYRSGRAAIQESVVKQLIGLRTSKANQIESYFNDLRSEMKVLGKSLETATAMRDFAAAYGVVLGESKSIDGAQVGKLRTFYKEEFAPRFTEKTGVAINSDAYLPASILARYLQVEYIVDNPNPIGEKSKLETVEDGSKYSQLHQRYHPIFKEIVDEFGYYDLFLIDNGGNIVYSVAKEVDFATSLLLGPFAQSNLAQVYKDAQKQNSGYVAISDFDFYAPSYGSPSAFMATPIYQGTDLIGVMAIQLPVDKIAGVMTNNQNWEQDGLGKSGETFLVGADDTPRMRSDSRLLLQQPEEYFAALEQGQVSPDILERIKRLNTAVLNQPAQSDAIKKAIAGQTGWETSTNYLGNPVLSAYAPLNIRGVDWVIVSEMDRAEIFQPITNFAQRVLIAASGLVFLITLASLWLAKSFLKPVNLLSDGFSRLAQGHKDVSVEILAEDELGELGKSFNHMVKKNRKTSELVLKKGQETEALLLNMFPSSVANRLKKGSTLIADEAESVTVMFANVLNFQQLTESLKPKKAIEILNEIVKALDEATETHGVEKIKTTGSEYLAVSGLSVARLDHTQRIIDFAVEAIRVVNQVSREWDVDLKMKVGVHDGGIMAGTVGSQRLIYDIWGDTVVKAHYVQSAAAPNSIYVTESVVNSLVDIYEFEPVGEVMARGGEPLSIFRVKI</sequence>
<dbReference type="PANTHER" id="PTHR45655:SF13">
    <property type="entry name" value="SOLUBLE GUANYLATE CYCLASE GCY-32-RELATED"/>
    <property type="match status" value="1"/>
</dbReference>
<dbReference type="AlphaFoldDB" id="A0A0P8DJL3"/>
<dbReference type="Gene3D" id="3.30.70.1230">
    <property type="entry name" value="Nucleotide cyclase"/>
    <property type="match status" value="1"/>
</dbReference>
<dbReference type="GO" id="GO:0004016">
    <property type="term" value="F:adenylate cyclase activity"/>
    <property type="evidence" value="ECO:0007669"/>
    <property type="project" value="UniProtKB-ARBA"/>
</dbReference>
<evidence type="ECO:0000313" key="4">
    <source>
        <dbReference type="Proteomes" id="UP000050465"/>
    </source>
</evidence>
<dbReference type="PROSITE" id="PS50885">
    <property type="entry name" value="HAMP"/>
    <property type="match status" value="1"/>
</dbReference>
<dbReference type="InterPro" id="IPR029787">
    <property type="entry name" value="Nucleotide_cyclase"/>
</dbReference>
<dbReference type="PROSITE" id="PS50125">
    <property type="entry name" value="GUANYLATE_CYCLASE_2"/>
    <property type="match status" value="1"/>
</dbReference>
<proteinExistence type="predicted"/>
<accession>A0A0P8DJL3</accession>
<dbReference type="CDD" id="cd07302">
    <property type="entry name" value="CHD"/>
    <property type="match status" value="1"/>
</dbReference>